<keyword evidence="4" id="KW-1185">Reference proteome</keyword>
<dbReference type="RefSeq" id="XP_025352688.1">
    <property type="nucleotide sequence ID" value="XM_025503030.1"/>
</dbReference>
<dbReference type="OrthoDB" id="10603829at2759"/>
<feature type="compositionally biased region" description="Basic and acidic residues" evidence="1">
    <location>
        <begin position="556"/>
        <end position="567"/>
    </location>
</feature>
<feature type="signal peptide" evidence="2">
    <location>
        <begin position="1"/>
        <end position="22"/>
    </location>
</feature>
<feature type="region of interest" description="Disordered" evidence="1">
    <location>
        <begin position="907"/>
        <end position="969"/>
    </location>
</feature>
<evidence type="ECO:0000313" key="3">
    <source>
        <dbReference type="EMBL" id="PWN32386.1"/>
    </source>
</evidence>
<feature type="region of interest" description="Disordered" evidence="1">
    <location>
        <begin position="526"/>
        <end position="661"/>
    </location>
</feature>
<evidence type="ECO:0000256" key="2">
    <source>
        <dbReference type="SAM" id="SignalP"/>
    </source>
</evidence>
<feature type="compositionally biased region" description="Basic and acidic residues" evidence="1">
    <location>
        <begin position="933"/>
        <end position="944"/>
    </location>
</feature>
<gene>
    <name evidence="3" type="ORF">FA14DRAFT_87783</name>
</gene>
<feature type="chain" id="PRO_5016386719" description="DUF3824 domain-containing protein" evidence="2">
    <location>
        <begin position="23"/>
        <end position="969"/>
    </location>
</feature>
<dbReference type="AlphaFoldDB" id="A0A316V4B6"/>
<evidence type="ECO:0008006" key="5">
    <source>
        <dbReference type="Google" id="ProtNLM"/>
    </source>
</evidence>
<dbReference type="InParanoid" id="A0A316V4B6"/>
<dbReference type="GeneID" id="37024811"/>
<feature type="region of interest" description="Disordered" evidence="1">
    <location>
        <begin position="301"/>
        <end position="320"/>
    </location>
</feature>
<organism evidence="3 4">
    <name type="scientific">Meira miltonrushii</name>
    <dbReference type="NCBI Taxonomy" id="1280837"/>
    <lineage>
        <taxon>Eukaryota</taxon>
        <taxon>Fungi</taxon>
        <taxon>Dikarya</taxon>
        <taxon>Basidiomycota</taxon>
        <taxon>Ustilaginomycotina</taxon>
        <taxon>Exobasidiomycetes</taxon>
        <taxon>Exobasidiales</taxon>
        <taxon>Brachybasidiaceae</taxon>
        <taxon>Meira</taxon>
    </lineage>
</organism>
<keyword evidence="2" id="KW-0732">Signal</keyword>
<sequence>MRCATAVILLVAILQQVTYVHANIPTISNDELEQTWHKRLGGAGAAEATSAATHAAEAGAKVAKASHHVSRTVAGAITAAAATLGFGGGIAAHKYHSDRKQAQKLSLRNEPPMKRDSLDDDFEVRFNKRGKPIPVKKVIAIATGAAAGGAGVGALGHSLYEKDKARRKGIAAVSASESGSPMMKKRTFSELDNLPFERRGKPFTGPQVAAIAGGSIAAGLATGIGVHAMVQDHNTVRKVRNGELPMKRFEKEENANILLKRSPGHSVISPRAAGIIGAASFASGAAIGGLGHKAYSTPNRSMPMSMSQGPPQGPGPIERGFEDGERLVRRANLKAFQQGAKKFLETKHGPHVAGGALALGVTGAAFAGGHALGHHSERNRIDRFQAEQQQGGGGEGAMMMVKRAGINEAFKHAGASLKGGMTALHGKVGKNGLIAGGTAAGAVALAGVSYATGRHQGKISNIDDHKSMSMGPSAGGGGSSMMYKRGILVNHPKAATALTLGATGLIAAGIGSTSGKLHEQRKLNGMNHHLPSSSASMKSSAGATAMGLSEGGAEGRMMKRGEHDKAARVLPPTSSEVEEAVKKGKPRRSRVKEVYSPSSHLTPTGSTATSNSGGSVSQHASGASSSHSSGSKVLEHQHSTASSKGLSGVAHQAEHASSGSAAVKAGEKAAASSLKNFHVTGKQATIAGGVLAVAGGAGLVAHHLTKSNNHKMNGVSAGTVMRKRSESVGDELLQKRSPGQLNKALLVVGTGALAGGSYLAGYATGKPAGVSKAAQHEMKMRNSGGGMGGGMYKRAIAEAEVEFAKREAINGKTAQKAVMGVGAAGLMIGGYLAGRNHGMERGQADYHTQKLSRGGGGGYYKRSIDEVQMVKRGPPMRIHKKILLAAGVATAGIGLTVPAYKFGKKDGKHSARMARQSSMQGMSAPMDNSPAPMEKRETHKKTYELGKPQQYGKGNKLPLRSEVDDKMLY</sequence>
<feature type="compositionally biased region" description="Low complexity" evidence="1">
    <location>
        <begin position="301"/>
        <end position="310"/>
    </location>
</feature>
<feature type="compositionally biased region" description="Low complexity" evidence="1">
    <location>
        <begin position="604"/>
        <end position="631"/>
    </location>
</feature>
<dbReference type="EMBL" id="KZ819606">
    <property type="protein sequence ID" value="PWN32386.1"/>
    <property type="molecule type" value="Genomic_DNA"/>
</dbReference>
<feature type="compositionally biased region" description="Low complexity" evidence="1">
    <location>
        <begin position="532"/>
        <end position="547"/>
    </location>
</feature>
<protein>
    <recommendedName>
        <fullName evidence="5">DUF3824 domain-containing protein</fullName>
    </recommendedName>
</protein>
<evidence type="ECO:0000256" key="1">
    <source>
        <dbReference type="SAM" id="MobiDB-lite"/>
    </source>
</evidence>
<name>A0A316V4B6_9BASI</name>
<proteinExistence type="predicted"/>
<dbReference type="Proteomes" id="UP000245771">
    <property type="component" value="Unassembled WGS sequence"/>
</dbReference>
<evidence type="ECO:0000313" key="4">
    <source>
        <dbReference type="Proteomes" id="UP000245771"/>
    </source>
</evidence>
<accession>A0A316V4B6</accession>
<reference evidence="3 4" key="1">
    <citation type="journal article" date="2018" name="Mol. Biol. Evol.">
        <title>Broad Genomic Sampling Reveals a Smut Pathogenic Ancestry of the Fungal Clade Ustilaginomycotina.</title>
        <authorList>
            <person name="Kijpornyongpan T."/>
            <person name="Mondo S.J."/>
            <person name="Barry K."/>
            <person name="Sandor L."/>
            <person name="Lee J."/>
            <person name="Lipzen A."/>
            <person name="Pangilinan J."/>
            <person name="LaButti K."/>
            <person name="Hainaut M."/>
            <person name="Henrissat B."/>
            <person name="Grigoriev I.V."/>
            <person name="Spatafora J.W."/>
            <person name="Aime M.C."/>
        </authorList>
    </citation>
    <scope>NUCLEOTIDE SEQUENCE [LARGE SCALE GENOMIC DNA]</scope>
    <source>
        <strain evidence="3 4">MCA 3882</strain>
    </source>
</reference>
<feature type="compositionally biased region" description="Basic and acidic residues" evidence="1">
    <location>
        <begin position="959"/>
        <end position="969"/>
    </location>
</feature>